<feature type="non-terminal residue" evidence="2">
    <location>
        <position position="1"/>
    </location>
</feature>
<dbReference type="InterPro" id="IPR052344">
    <property type="entry name" value="Transposase-related"/>
</dbReference>
<dbReference type="EMBL" id="OB685242">
    <property type="protein sequence ID" value="CAD7237151.1"/>
    <property type="molecule type" value="Genomic_DNA"/>
</dbReference>
<sequence length="416" mass="47715">DLIISSNNTRYRLETWITPEGERLQGELPSELHGRHFGPDLVSFIIYQHHHCQTTQPLLLEQLREYGIDISAGQIELILSQGHERLHEEKGALLGAGLSSGGYVSVDDSGARHKGKNGYVTQVGNDFFTWFQSTESKNRRNFLSLLRAGHEDYCLSAEALENMKEQKLPLVLLEKLYKHQGTGFENEAAWIEFLDSQKIHSKRHVRIATEGALLGSVLSHGFCQDLVIVSDDAGQFDVLLHALCWIHAERLVHKMLPLNEQHRQDIAHIRDQIWSFYKDLKAFKADPKLWDKNQFRERFDQIFTIKTSFVTLNKLLERLHGNKDELLRVLDRPDIPLHTNGSETDLLDYVKKRKVSGGTRSDLGRRCRDTFASLKKTCRKLGISFWKFLQDRLRSPNSSIPPLAELVRERAAATTF</sequence>
<evidence type="ECO:0000259" key="1">
    <source>
        <dbReference type="Pfam" id="PF03050"/>
    </source>
</evidence>
<protein>
    <recommendedName>
        <fullName evidence="1">Transposase IS66 central domain-containing protein</fullName>
    </recommendedName>
</protein>
<dbReference type="AlphaFoldDB" id="A0A7R8ZZ35"/>
<gene>
    <name evidence="2" type="ORF">CTOB1V02_LOCUS14966</name>
</gene>
<proteinExistence type="predicted"/>
<dbReference type="PANTHER" id="PTHR33678">
    <property type="entry name" value="BLL1576 PROTEIN"/>
    <property type="match status" value="1"/>
</dbReference>
<accession>A0A7R8ZZ35</accession>
<dbReference type="InterPro" id="IPR004291">
    <property type="entry name" value="Transposase_IS66_central"/>
</dbReference>
<name>A0A7R8ZZ35_9CRUS</name>
<reference evidence="2" key="1">
    <citation type="submission" date="2020-11" db="EMBL/GenBank/DDBJ databases">
        <authorList>
            <person name="Tran Van P."/>
        </authorList>
    </citation>
    <scope>NUCLEOTIDE SEQUENCE</scope>
</reference>
<evidence type="ECO:0000313" key="2">
    <source>
        <dbReference type="EMBL" id="CAD7237151.1"/>
    </source>
</evidence>
<feature type="domain" description="Transposase IS66 central" evidence="1">
    <location>
        <begin position="239"/>
        <end position="364"/>
    </location>
</feature>
<dbReference type="OrthoDB" id="10395640at2759"/>
<organism evidence="2">
    <name type="scientific">Cyprideis torosa</name>
    <dbReference type="NCBI Taxonomy" id="163714"/>
    <lineage>
        <taxon>Eukaryota</taxon>
        <taxon>Metazoa</taxon>
        <taxon>Ecdysozoa</taxon>
        <taxon>Arthropoda</taxon>
        <taxon>Crustacea</taxon>
        <taxon>Oligostraca</taxon>
        <taxon>Ostracoda</taxon>
        <taxon>Podocopa</taxon>
        <taxon>Podocopida</taxon>
        <taxon>Cytherocopina</taxon>
        <taxon>Cytheroidea</taxon>
        <taxon>Cytherideidae</taxon>
        <taxon>Cyprideis</taxon>
    </lineage>
</organism>
<dbReference type="Pfam" id="PF03050">
    <property type="entry name" value="DDE_Tnp_IS66"/>
    <property type="match status" value="1"/>
</dbReference>